<evidence type="ECO:0000256" key="3">
    <source>
        <dbReference type="ARBA" id="ARBA00022840"/>
    </source>
</evidence>
<dbReference type="SMART" id="SM00382">
    <property type="entry name" value="AAA"/>
    <property type="match status" value="1"/>
</dbReference>
<dbReference type="RefSeq" id="WP_344796813.1">
    <property type="nucleotide sequence ID" value="NZ_BAABAU010000003.1"/>
</dbReference>
<dbReference type="PANTHER" id="PTHR24220">
    <property type="entry name" value="IMPORT ATP-BINDING PROTEIN"/>
    <property type="match status" value="1"/>
</dbReference>
<dbReference type="InterPro" id="IPR017911">
    <property type="entry name" value="MacB-like_ATP-bd"/>
</dbReference>
<organism evidence="6 7">
    <name type="scientific">Frondihabitans peucedani</name>
    <dbReference type="NCBI Taxonomy" id="598626"/>
    <lineage>
        <taxon>Bacteria</taxon>
        <taxon>Bacillati</taxon>
        <taxon>Actinomycetota</taxon>
        <taxon>Actinomycetes</taxon>
        <taxon>Micrococcales</taxon>
        <taxon>Microbacteriaceae</taxon>
        <taxon>Frondihabitans</taxon>
    </lineage>
</organism>
<dbReference type="InterPro" id="IPR003439">
    <property type="entry name" value="ABC_transporter-like_ATP-bd"/>
</dbReference>
<dbReference type="EMBL" id="BAABAU010000003">
    <property type="protein sequence ID" value="GAA4266966.1"/>
    <property type="molecule type" value="Genomic_DNA"/>
</dbReference>
<keyword evidence="7" id="KW-1185">Reference proteome</keyword>
<evidence type="ECO:0000256" key="1">
    <source>
        <dbReference type="ARBA" id="ARBA00022448"/>
    </source>
</evidence>
<keyword evidence="2" id="KW-0547">Nucleotide-binding</keyword>
<feature type="domain" description="ABC transporter" evidence="5">
    <location>
        <begin position="18"/>
        <end position="268"/>
    </location>
</feature>
<dbReference type="SUPFAM" id="SSF52540">
    <property type="entry name" value="P-loop containing nucleoside triphosphate hydrolases"/>
    <property type="match status" value="1"/>
</dbReference>
<dbReference type="CDD" id="cd03255">
    <property type="entry name" value="ABC_MJ0796_LolCDE_FtsE"/>
    <property type="match status" value="1"/>
</dbReference>
<evidence type="ECO:0000313" key="7">
    <source>
        <dbReference type="Proteomes" id="UP001501594"/>
    </source>
</evidence>
<evidence type="ECO:0000256" key="2">
    <source>
        <dbReference type="ARBA" id="ARBA00022741"/>
    </source>
</evidence>
<evidence type="ECO:0000256" key="4">
    <source>
        <dbReference type="SAM" id="MobiDB-lite"/>
    </source>
</evidence>
<protein>
    <submittedName>
        <fullName evidence="6">ABC transporter ATP-binding protein</fullName>
    </submittedName>
</protein>
<dbReference type="PROSITE" id="PS00211">
    <property type="entry name" value="ABC_TRANSPORTER_1"/>
    <property type="match status" value="1"/>
</dbReference>
<feature type="compositionally biased region" description="Basic and acidic residues" evidence="4">
    <location>
        <begin position="313"/>
        <end position="322"/>
    </location>
</feature>
<dbReference type="Proteomes" id="UP001501594">
    <property type="component" value="Unassembled WGS sequence"/>
</dbReference>
<name>A0ABP8E4E3_9MICO</name>
<comment type="caution">
    <text evidence="6">The sequence shown here is derived from an EMBL/GenBank/DDBJ whole genome shotgun (WGS) entry which is preliminary data.</text>
</comment>
<dbReference type="Pfam" id="PF00005">
    <property type="entry name" value="ABC_tran"/>
    <property type="match status" value="1"/>
</dbReference>
<reference evidence="7" key="1">
    <citation type="journal article" date="2019" name="Int. J. Syst. Evol. Microbiol.">
        <title>The Global Catalogue of Microorganisms (GCM) 10K type strain sequencing project: providing services to taxonomists for standard genome sequencing and annotation.</title>
        <authorList>
            <consortium name="The Broad Institute Genomics Platform"/>
            <consortium name="The Broad Institute Genome Sequencing Center for Infectious Disease"/>
            <person name="Wu L."/>
            <person name="Ma J."/>
        </authorList>
    </citation>
    <scope>NUCLEOTIDE SEQUENCE [LARGE SCALE GENOMIC DNA]</scope>
    <source>
        <strain evidence="7">JCM 17442</strain>
    </source>
</reference>
<dbReference type="InterPro" id="IPR027417">
    <property type="entry name" value="P-loop_NTPase"/>
</dbReference>
<dbReference type="PANTHER" id="PTHR24220:SF685">
    <property type="entry name" value="ABC TRANSPORTER RELATED"/>
    <property type="match status" value="1"/>
</dbReference>
<dbReference type="PROSITE" id="PS50893">
    <property type="entry name" value="ABC_TRANSPORTER_2"/>
    <property type="match status" value="1"/>
</dbReference>
<evidence type="ECO:0000313" key="6">
    <source>
        <dbReference type="EMBL" id="GAA4266966.1"/>
    </source>
</evidence>
<dbReference type="InterPro" id="IPR017871">
    <property type="entry name" value="ABC_transporter-like_CS"/>
</dbReference>
<dbReference type="InterPro" id="IPR015854">
    <property type="entry name" value="ABC_transpr_LolD-like"/>
</dbReference>
<sequence>MTTGTARPPLGVRPEPDILCSDLVRIYRSRDVEVQALQGLDLRVERGEMVALVGASGSGKSTLLGILSGLDEPSAGRAVVAGQDLAGLTVRQRTAFHRSRVGFVWQQTARNLLPFLTAAQNVAAVLAVSGGSRRRDGASRVGTGRADRVAEVLELVGVPELRDRFPSELSGGQQQRVALAVAMANRPTVLLADEPTGALDEETSGEVLEAMERVNRQSGVTTLIVTHDASVAEHVERTIQIRDGRTSTEVVRSRSGEDGAVTAEEYSVIDRVGRLQLPQAFQESLGLHDRVRLSLQSDHVAVRPAQQADDADSQDREAERAPRHAGGAGEGGRA</sequence>
<dbReference type="InterPro" id="IPR003593">
    <property type="entry name" value="AAA+_ATPase"/>
</dbReference>
<proteinExistence type="predicted"/>
<keyword evidence="1" id="KW-0813">Transport</keyword>
<dbReference type="GO" id="GO:0005524">
    <property type="term" value="F:ATP binding"/>
    <property type="evidence" value="ECO:0007669"/>
    <property type="project" value="UniProtKB-KW"/>
</dbReference>
<feature type="region of interest" description="Disordered" evidence="4">
    <location>
        <begin position="298"/>
        <end position="334"/>
    </location>
</feature>
<gene>
    <name evidence="6" type="ORF">GCM10022256_25780</name>
</gene>
<keyword evidence="3 6" id="KW-0067">ATP-binding</keyword>
<dbReference type="Gene3D" id="3.40.50.300">
    <property type="entry name" value="P-loop containing nucleotide triphosphate hydrolases"/>
    <property type="match status" value="1"/>
</dbReference>
<accession>A0ABP8E4E3</accession>
<evidence type="ECO:0000259" key="5">
    <source>
        <dbReference type="PROSITE" id="PS50893"/>
    </source>
</evidence>